<protein>
    <recommendedName>
        <fullName evidence="8">Peptidase S1 domain-containing protein</fullName>
    </recommendedName>
</protein>
<keyword evidence="4" id="KW-1015">Disulfide bond</keyword>
<dbReference type="Pfam" id="PF00089">
    <property type="entry name" value="Trypsin"/>
    <property type="match status" value="1"/>
</dbReference>
<keyword evidence="6" id="KW-0472">Membrane</keyword>
<feature type="transmembrane region" description="Helical" evidence="6">
    <location>
        <begin position="292"/>
        <end position="312"/>
    </location>
</feature>
<dbReference type="InterPro" id="IPR009003">
    <property type="entry name" value="Peptidase_S1_PA"/>
</dbReference>
<dbReference type="FunFam" id="2.40.10.10:FF:000057">
    <property type="entry name" value="Zgc:100868"/>
    <property type="match status" value="1"/>
</dbReference>
<dbReference type="CDD" id="cd00190">
    <property type="entry name" value="Tryp_SPc"/>
    <property type="match status" value="1"/>
</dbReference>
<keyword evidence="2 5" id="KW-0378">Hydrolase</keyword>
<evidence type="ECO:0000256" key="4">
    <source>
        <dbReference type="ARBA" id="ARBA00023157"/>
    </source>
</evidence>
<dbReference type="PROSITE" id="PS00135">
    <property type="entry name" value="TRYPSIN_SER"/>
    <property type="match status" value="1"/>
</dbReference>
<dbReference type="PANTHER" id="PTHR24252:SF7">
    <property type="entry name" value="HYALIN"/>
    <property type="match status" value="1"/>
</dbReference>
<accession>A0AAD7WMR2</accession>
<sequence length="314" mass="33320">MMASRKDIYVVAVMIIMAQGAHSQSNVCGKPPLNTRIVGGQDASEGSWPWQASLHLTGSHACGGSLINNEWILSAAHCFSDNPNPSDWIVYVGRQTQGGSNTNEQSRTVSQIISHPNYNSQSNDNDIALLQLSSIVDFNDYILPICLAADGSSFSAGTDSWVTGFGALGEDEALAVTLQEVEIPVVENRQCNSLYGEGSITDNMICAGLAEGGKDSCQGDSGGPMVNKEDSIWLQSGVVSFGTGCARPGVPGVYTRVSRYQVWITSLVNGNTPGFITFPSASNSVNDATRPLVTFLLALLPVLLSLFVLSGWGH</sequence>
<dbReference type="AlphaFoldDB" id="A0AAD7WMR2"/>
<dbReference type="Proteomes" id="UP001221898">
    <property type="component" value="Unassembled WGS sequence"/>
</dbReference>
<evidence type="ECO:0000256" key="1">
    <source>
        <dbReference type="ARBA" id="ARBA00022670"/>
    </source>
</evidence>
<dbReference type="InterPro" id="IPR001254">
    <property type="entry name" value="Trypsin_dom"/>
</dbReference>
<dbReference type="InterPro" id="IPR001314">
    <property type="entry name" value="Peptidase_S1A"/>
</dbReference>
<dbReference type="GO" id="GO:0006508">
    <property type="term" value="P:proteolysis"/>
    <property type="evidence" value="ECO:0007669"/>
    <property type="project" value="UniProtKB-KW"/>
</dbReference>
<evidence type="ECO:0000256" key="2">
    <source>
        <dbReference type="ARBA" id="ARBA00022801"/>
    </source>
</evidence>
<dbReference type="PRINTS" id="PR00722">
    <property type="entry name" value="CHYMOTRYPSIN"/>
</dbReference>
<comment type="caution">
    <text evidence="9">The sequence shown here is derived from an EMBL/GenBank/DDBJ whole genome shotgun (WGS) entry which is preliminary data.</text>
</comment>
<keyword evidence="1 5" id="KW-0645">Protease</keyword>
<keyword evidence="10" id="KW-1185">Reference proteome</keyword>
<evidence type="ECO:0000313" key="9">
    <source>
        <dbReference type="EMBL" id="KAJ8402597.1"/>
    </source>
</evidence>
<evidence type="ECO:0000256" key="7">
    <source>
        <dbReference type="SAM" id="SignalP"/>
    </source>
</evidence>
<dbReference type="PROSITE" id="PS00134">
    <property type="entry name" value="TRYPSIN_HIS"/>
    <property type="match status" value="1"/>
</dbReference>
<evidence type="ECO:0000256" key="5">
    <source>
        <dbReference type="RuleBase" id="RU363034"/>
    </source>
</evidence>
<feature type="domain" description="Peptidase S1" evidence="8">
    <location>
        <begin position="37"/>
        <end position="269"/>
    </location>
</feature>
<dbReference type="EMBL" id="JAINUG010000063">
    <property type="protein sequence ID" value="KAJ8402597.1"/>
    <property type="molecule type" value="Genomic_DNA"/>
</dbReference>
<dbReference type="InterPro" id="IPR018114">
    <property type="entry name" value="TRYPSIN_HIS"/>
</dbReference>
<dbReference type="SMART" id="SM00020">
    <property type="entry name" value="Tryp_SPc"/>
    <property type="match status" value="1"/>
</dbReference>
<organism evidence="9 10">
    <name type="scientific">Aldrovandia affinis</name>
    <dbReference type="NCBI Taxonomy" id="143900"/>
    <lineage>
        <taxon>Eukaryota</taxon>
        <taxon>Metazoa</taxon>
        <taxon>Chordata</taxon>
        <taxon>Craniata</taxon>
        <taxon>Vertebrata</taxon>
        <taxon>Euteleostomi</taxon>
        <taxon>Actinopterygii</taxon>
        <taxon>Neopterygii</taxon>
        <taxon>Teleostei</taxon>
        <taxon>Notacanthiformes</taxon>
        <taxon>Halosauridae</taxon>
        <taxon>Aldrovandia</taxon>
    </lineage>
</organism>
<feature type="chain" id="PRO_5042172362" description="Peptidase S1 domain-containing protein" evidence="7">
    <location>
        <begin position="24"/>
        <end position="314"/>
    </location>
</feature>
<proteinExistence type="predicted"/>
<evidence type="ECO:0000259" key="8">
    <source>
        <dbReference type="PROSITE" id="PS50240"/>
    </source>
</evidence>
<reference evidence="9" key="1">
    <citation type="journal article" date="2023" name="Science">
        <title>Genome structures resolve the early diversification of teleost fishes.</title>
        <authorList>
            <person name="Parey E."/>
            <person name="Louis A."/>
            <person name="Montfort J."/>
            <person name="Bouchez O."/>
            <person name="Roques C."/>
            <person name="Iampietro C."/>
            <person name="Lluch J."/>
            <person name="Castinel A."/>
            <person name="Donnadieu C."/>
            <person name="Desvignes T."/>
            <person name="Floi Bucao C."/>
            <person name="Jouanno E."/>
            <person name="Wen M."/>
            <person name="Mejri S."/>
            <person name="Dirks R."/>
            <person name="Jansen H."/>
            <person name="Henkel C."/>
            <person name="Chen W.J."/>
            <person name="Zahm M."/>
            <person name="Cabau C."/>
            <person name="Klopp C."/>
            <person name="Thompson A.W."/>
            <person name="Robinson-Rechavi M."/>
            <person name="Braasch I."/>
            <person name="Lecointre G."/>
            <person name="Bobe J."/>
            <person name="Postlethwait J.H."/>
            <person name="Berthelot C."/>
            <person name="Roest Crollius H."/>
            <person name="Guiguen Y."/>
        </authorList>
    </citation>
    <scope>NUCLEOTIDE SEQUENCE</scope>
    <source>
        <strain evidence="9">NC1722</strain>
    </source>
</reference>
<dbReference type="PROSITE" id="PS50240">
    <property type="entry name" value="TRYPSIN_DOM"/>
    <property type="match status" value="1"/>
</dbReference>
<dbReference type="PANTHER" id="PTHR24252">
    <property type="entry name" value="ACROSIN-RELATED"/>
    <property type="match status" value="1"/>
</dbReference>
<dbReference type="Gene3D" id="2.40.10.10">
    <property type="entry name" value="Trypsin-like serine proteases"/>
    <property type="match status" value="1"/>
</dbReference>
<keyword evidence="6" id="KW-1133">Transmembrane helix</keyword>
<dbReference type="InterPro" id="IPR033116">
    <property type="entry name" value="TRYPSIN_SER"/>
</dbReference>
<keyword evidence="3 5" id="KW-0720">Serine protease</keyword>
<keyword evidence="6" id="KW-0812">Transmembrane</keyword>
<keyword evidence="7" id="KW-0732">Signal</keyword>
<name>A0AAD7WMR2_9TELE</name>
<evidence type="ECO:0000313" key="10">
    <source>
        <dbReference type="Proteomes" id="UP001221898"/>
    </source>
</evidence>
<evidence type="ECO:0000256" key="3">
    <source>
        <dbReference type="ARBA" id="ARBA00022825"/>
    </source>
</evidence>
<gene>
    <name evidence="9" type="ORF">AAFF_G00366800</name>
</gene>
<dbReference type="SUPFAM" id="SSF50494">
    <property type="entry name" value="Trypsin-like serine proteases"/>
    <property type="match status" value="1"/>
</dbReference>
<evidence type="ECO:0000256" key="6">
    <source>
        <dbReference type="SAM" id="Phobius"/>
    </source>
</evidence>
<dbReference type="GO" id="GO:0004252">
    <property type="term" value="F:serine-type endopeptidase activity"/>
    <property type="evidence" value="ECO:0007669"/>
    <property type="project" value="InterPro"/>
</dbReference>
<dbReference type="InterPro" id="IPR043504">
    <property type="entry name" value="Peptidase_S1_PA_chymotrypsin"/>
</dbReference>
<feature type="signal peptide" evidence="7">
    <location>
        <begin position="1"/>
        <end position="23"/>
    </location>
</feature>